<dbReference type="RefSeq" id="WP_009868676.1">
    <property type="nucleotide sequence ID" value="NZ_JXSL01000027.1"/>
</dbReference>
<sequence length="122" mass="13180">MKNALVVDDNDVNRILATRLLTKAGWTVSDVDCGEAALSFLSSNTVSLILLDVSMPTMSGQEVCKRIRAENLGGPGVKIAAYTAHAMPEEVQEFLDCGFDSVLLKPMSRDRLTSTLTELGFS</sequence>
<dbReference type="SMART" id="SM00448">
    <property type="entry name" value="REC"/>
    <property type="match status" value="1"/>
</dbReference>
<keyword evidence="1 3" id="KW-0597">Phosphoprotein</keyword>
<protein>
    <submittedName>
        <fullName evidence="5">Sensor histidine kinase/response regulator</fullName>
    </submittedName>
</protein>
<organism evidence="5 6">
    <name type="scientific">Paramagnetospirillum magnetotacticum MS-1</name>
    <dbReference type="NCBI Taxonomy" id="272627"/>
    <lineage>
        <taxon>Bacteria</taxon>
        <taxon>Pseudomonadati</taxon>
        <taxon>Pseudomonadota</taxon>
        <taxon>Alphaproteobacteria</taxon>
        <taxon>Rhodospirillales</taxon>
        <taxon>Magnetospirillaceae</taxon>
        <taxon>Paramagnetospirillum</taxon>
    </lineage>
</organism>
<name>A0A0C2UAK2_PARME</name>
<dbReference type="EMBL" id="JXSL01000027">
    <property type="protein sequence ID" value="KIL98512.1"/>
    <property type="molecule type" value="Genomic_DNA"/>
</dbReference>
<dbReference type="PROSITE" id="PS50110">
    <property type="entry name" value="RESPONSE_REGULATORY"/>
    <property type="match status" value="1"/>
</dbReference>
<dbReference type="CDD" id="cd17546">
    <property type="entry name" value="REC_hyHK_CKI1_RcsC-like"/>
    <property type="match status" value="1"/>
</dbReference>
<dbReference type="InterPro" id="IPR011006">
    <property type="entry name" value="CheY-like_superfamily"/>
</dbReference>
<evidence type="ECO:0000259" key="4">
    <source>
        <dbReference type="PROSITE" id="PS50110"/>
    </source>
</evidence>
<keyword evidence="5" id="KW-0418">Kinase</keyword>
<keyword evidence="5" id="KW-0808">Transferase</keyword>
<accession>A0A0C2UAK2</accession>
<evidence type="ECO:0000313" key="6">
    <source>
        <dbReference type="Proteomes" id="UP000031971"/>
    </source>
</evidence>
<dbReference type="STRING" id="272627.CCC_01962"/>
<evidence type="ECO:0000313" key="5">
    <source>
        <dbReference type="EMBL" id="KIL98512.1"/>
    </source>
</evidence>
<dbReference type="Proteomes" id="UP000031971">
    <property type="component" value="Unassembled WGS sequence"/>
</dbReference>
<proteinExistence type="predicted"/>
<feature type="modified residue" description="4-aspartylphosphate" evidence="3">
    <location>
        <position position="52"/>
    </location>
</feature>
<dbReference type="GO" id="GO:0000160">
    <property type="term" value="P:phosphorelay signal transduction system"/>
    <property type="evidence" value="ECO:0007669"/>
    <property type="project" value="UniProtKB-KW"/>
</dbReference>
<dbReference type="AlphaFoldDB" id="A0A0C2UAK2"/>
<keyword evidence="2" id="KW-0902">Two-component regulatory system</keyword>
<gene>
    <name evidence="5" type="ORF">CCC_01962</name>
</gene>
<dbReference type="PANTHER" id="PTHR45339:SF1">
    <property type="entry name" value="HYBRID SIGNAL TRANSDUCTION HISTIDINE KINASE J"/>
    <property type="match status" value="1"/>
</dbReference>
<dbReference type="Gene3D" id="3.40.50.2300">
    <property type="match status" value="1"/>
</dbReference>
<evidence type="ECO:0000256" key="1">
    <source>
        <dbReference type="ARBA" id="ARBA00022553"/>
    </source>
</evidence>
<reference evidence="5 6" key="1">
    <citation type="submission" date="2015-01" db="EMBL/GenBank/DDBJ databases">
        <title>Genome Sequence of Magnetospirillum magnetotacticum Strain MS-1.</title>
        <authorList>
            <person name="Marinov G.K."/>
            <person name="Smalley M.D."/>
            <person name="DeSalvo G."/>
        </authorList>
    </citation>
    <scope>NUCLEOTIDE SEQUENCE [LARGE SCALE GENOMIC DNA]</scope>
    <source>
        <strain evidence="5 6">MS-1</strain>
    </source>
</reference>
<dbReference type="InterPro" id="IPR001789">
    <property type="entry name" value="Sig_transdc_resp-reg_receiver"/>
</dbReference>
<keyword evidence="6" id="KW-1185">Reference proteome</keyword>
<dbReference type="PANTHER" id="PTHR45339">
    <property type="entry name" value="HYBRID SIGNAL TRANSDUCTION HISTIDINE KINASE J"/>
    <property type="match status" value="1"/>
</dbReference>
<dbReference type="SUPFAM" id="SSF52172">
    <property type="entry name" value="CheY-like"/>
    <property type="match status" value="1"/>
</dbReference>
<comment type="caution">
    <text evidence="5">The sequence shown here is derived from an EMBL/GenBank/DDBJ whole genome shotgun (WGS) entry which is preliminary data.</text>
</comment>
<evidence type="ECO:0000256" key="2">
    <source>
        <dbReference type="ARBA" id="ARBA00023012"/>
    </source>
</evidence>
<dbReference type="OrthoDB" id="9801602at2"/>
<evidence type="ECO:0000256" key="3">
    <source>
        <dbReference type="PROSITE-ProRule" id="PRU00169"/>
    </source>
</evidence>
<dbReference type="GO" id="GO:0016301">
    <property type="term" value="F:kinase activity"/>
    <property type="evidence" value="ECO:0007669"/>
    <property type="project" value="UniProtKB-KW"/>
</dbReference>
<feature type="domain" description="Response regulatory" evidence="4">
    <location>
        <begin position="3"/>
        <end position="120"/>
    </location>
</feature>
<dbReference type="Pfam" id="PF00072">
    <property type="entry name" value="Response_reg"/>
    <property type="match status" value="1"/>
</dbReference>